<keyword evidence="2" id="KW-1185">Reference proteome</keyword>
<dbReference type="KEGG" id="bgh:BDBG_05717"/>
<evidence type="ECO:0000313" key="2">
    <source>
        <dbReference type="Proteomes" id="UP000002038"/>
    </source>
</evidence>
<dbReference type="OrthoDB" id="5290825at2759"/>
<dbReference type="EMBL" id="GG657458">
    <property type="protein sequence ID" value="OAT10035.1"/>
    <property type="molecule type" value="Genomic_DNA"/>
</dbReference>
<dbReference type="Proteomes" id="UP000002038">
    <property type="component" value="Unassembled WGS sequence"/>
</dbReference>
<gene>
    <name evidence="1" type="ORF">BDBG_05717</name>
</gene>
<protein>
    <submittedName>
        <fullName evidence="1">Uncharacterized protein</fullName>
    </submittedName>
</protein>
<reference evidence="2" key="1">
    <citation type="journal article" date="2015" name="PLoS Genet.">
        <title>The dynamic genome and transcriptome of the human fungal pathogen Blastomyces and close relative Emmonsia.</title>
        <authorList>
            <person name="Munoz J.F."/>
            <person name="Gauthier G.M."/>
            <person name="Desjardins C.A."/>
            <person name="Gallo J.E."/>
            <person name="Holder J."/>
            <person name="Sullivan T.D."/>
            <person name="Marty A.J."/>
            <person name="Carmen J.C."/>
            <person name="Chen Z."/>
            <person name="Ding L."/>
            <person name="Gujja S."/>
            <person name="Magrini V."/>
            <person name="Misas E."/>
            <person name="Mitreva M."/>
            <person name="Priest M."/>
            <person name="Saif S."/>
            <person name="Whiston E.A."/>
            <person name="Young S."/>
            <person name="Zeng Q."/>
            <person name="Goldman W.E."/>
            <person name="Mardis E.R."/>
            <person name="Taylor J.W."/>
            <person name="McEwen J.G."/>
            <person name="Clay O.K."/>
            <person name="Klein B.S."/>
            <person name="Cuomo C.A."/>
        </authorList>
    </citation>
    <scope>NUCLEOTIDE SEQUENCE [LARGE SCALE GENOMIC DNA]</scope>
    <source>
        <strain evidence="2">SLH14081</strain>
    </source>
</reference>
<evidence type="ECO:0000313" key="1">
    <source>
        <dbReference type="EMBL" id="OAT10035.1"/>
    </source>
</evidence>
<proteinExistence type="predicted"/>
<organism evidence="1 2">
    <name type="scientific">Blastomyces gilchristii (strain SLH14081)</name>
    <name type="common">Blastomyces dermatitidis</name>
    <dbReference type="NCBI Taxonomy" id="559298"/>
    <lineage>
        <taxon>Eukaryota</taxon>
        <taxon>Fungi</taxon>
        <taxon>Dikarya</taxon>
        <taxon>Ascomycota</taxon>
        <taxon>Pezizomycotina</taxon>
        <taxon>Eurotiomycetes</taxon>
        <taxon>Eurotiomycetidae</taxon>
        <taxon>Onygenales</taxon>
        <taxon>Ajellomycetaceae</taxon>
        <taxon>Blastomyces</taxon>
    </lineage>
</organism>
<dbReference type="AlphaFoldDB" id="A0A179UPM8"/>
<dbReference type="RefSeq" id="XP_031579127.1">
    <property type="nucleotide sequence ID" value="XM_031722283.1"/>
</dbReference>
<sequence>MGYRRHFHIMVHGMAWHGMGGNVLRMGGGMTLSLKLANEAARGLRTRER</sequence>
<dbReference type="VEuPathDB" id="FungiDB:BDBG_05717"/>
<dbReference type="GeneID" id="8503838"/>
<name>A0A179UPM8_BLAGS</name>
<accession>A0A179UPM8</accession>